<comment type="caution">
    <text evidence="1">The sequence shown here is derived from an EMBL/GenBank/DDBJ whole genome shotgun (WGS) entry which is preliminary data.</text>
</comment>
<evidence type="ECO:0000313" key="2">
    <source>
        <dbReference type="Proteomes" id="UP001638806"/>
    </source>
</evidence>
<sequence length="304" mass="32293">MIMGESGDWSEVARAGGADDVRVPKRRGAGAAGGWGGWTVRCAQWSPASESGTATATAGGAAAARGGRLRRARASSREMSGATDEGCGLDGSREAGDARRSDEMMERESEGERGRERRGRAGWKATGAGWLAGFAREAATTVPQAQLFLAREPEVARDMGHGLIEGESPDSYRINLGSTLADAEVTDGAARSERMSEVALRGTLYHEDGATGYLTWQATPTQRASRPPDLAQGEGERGERARGRVERSRSAAPAFQVAMALDDDRWTAAREAARTRRHWRASLELDHGAGAGRAGCRNRDAHGT</sequence>
<protein>
    <submittedName>
        <fullName evidence="1">Uncharacterized protein</fullName>
    </submittedName>
</protein>
<reference evidence="1" key="1">
    <citation type="submission" date="2024-12" db="EMBL/GenBank/DDBJ databases">
        <title>Comparative genomics and development of molecular markers within Purpureocillium lilacinum and among Purpureocillium species.</title>
        <authorList>
            <person name="Yeh Z.-Y."/>
            <person name="Ni N.-T."/>
            <person name="Lo P.-H."/>
            <person name="Mushyakhwo K."/>
            <person name="Lin C.-F."/>
            <person name="Nai Y.-S."/>
        </authorList>
    </citation>
    <scope>NUCLEOTIDE SEQUENCE</scope>
    <source>
        <strain evidence="1">NCHU-NPUST-175</strain>
    </source>
</reference>
<organism evidence="1 2">
    <name type="scientific">Purpureocillium lilacinum</name>
    <name type="common">Paecilomyces lilacinus</name>
    <dbReference type="NCBI Taxonomy" id="33203"/>
    <lineage>
        <taxon>Eukaryota</taxon>
        <taxon>Fungi</taxon>
        <taxon>Dikarya</taxon>
        <taxon>Ascomycota</taxon>
        <taxon>Pezizomycotina</taxon>
        <taxon>Sordariomycetes</taxon>
        <taxon>Hypocreomycetidae</taxon>
        <taxon>Hypocreales</taxon>
        <taxon>Ophiocordycipitaceae</taxon>
        <taxon>Purpureocillium</taxon>
    </lineage>
</organism>
<dbReference type="Proteomes" id="UP001638806">
    <property type="component" value="Unassembled WGS sequence"/>
</dbReference>
<name>A0ACC4E1D4_PURLI</name>
<proteinExistence type="predicted"/>
<gene>
    <name evidence="1" type="ORF">ACCO45_002866</name>
</gene>
<evidence type="ECO:0000313" key="1">
    <source>
        <dbReference type="EMBL" id="KAL3961343.1"/>
    </source>
</evidence>
<keyword evidence="2" id="KW-1185">Reference proteome</keyword>
<dbReference type="EMBL" id="JBGNUJ010000003">
    <property type="protein sequence ID" value="KAL3961343.1"/>
    <property type="molecule type" value="Genomic_DNA"/>
</dbReference>
<accession>A0ACC4E1D4</accession>